<protein>
    <recommendedName>
        <fullName evidence="6">EF-hand domain-containing protein</fullName>
    </recommendedName>
</protein>
<evidence type="ECO:0000256" key="3">
    <source>
        <dbReference type="ARBA" id="ARBA00022737"/>
    </source>
</evidence>
<dbReference type="EMBL" id="JADWDJ010000011">
    <property type="protein sequence ID" value="KAG5273552.1"/>
    <property type="molecule type" value="Genomic_DNA"/>
</dbReference>
<dbReference type="Gene3D" id="1.10.238.10">
    <property type="entry name" value="EF-hand"/>
    <property type="match status" value="10"/>
</dbReference>
<accession>A0AAV6GIU4</accession>
<dbReference type="InterPro" id="IPR011992">
    <property type="entry name" value="EF-hand-dom_pair"/>
</dbReference>
<keyword evidence="8" id="KW-1185">Reference proteome</keyword>
<evidence type="ECO:0000256" key="1">
    <source>
        <dbReference type="ARBA" id="ARBA00022553"/>
    </source>
</evidence>
<keyword evidence="1" id="KW-0597">Phosphoprotein</keyword>
<feature type="compositionally biased region" description="Polar residues" evidence="5">
    <location>
        <begin position="1210"/>
        <end position="1219"/>
    </location>
</feature>
<proteinExistence type="predicted"/>
<keyword evidence="4" id="KW-0106">Calcium</keyword>
<evidence type="ECO:0000313" key="8">
    <source>
        <dbReference type="Proteomes" id="UP000823561"/>
    </source>
</evidence>
<organism evidence="7 8">
    <name type="scientific">Alosa alosa</name>
    <name type="common">allis shad</name>
    <dbReference type="NCBI Taxonomy" id="278164"/>
    <lineage>
        <taxon>Eukaryota</taxon>
        <taxon>Metazoa</taxon>
        <taxon>Chordata</taxon>
        <taxon>Craniata</taxon>
        <taxon>Vertebrata</taxon>
        <taxon>Euteleostomi</taxon>
        <taxon>Actinopterygii</taxon>
        <taxon>Neopterygii</taxon>
        <taxon>Teleostei</taxon>
        <taxon>Clupei</taxon>
        <taxon>Clupeiformes</taxon>
        <taxon>Clupeoidei</taxon>
        <taxon>Clupeidae</taxon>
        <taxon>Alosa</taxon>
    </lineage>
</organism>
<dbReference type="GO" id="GO:0005654">
    <property type="term" value="C:nucleoplasm"/>
    <property type="evidence" value="ECO:0007669"/>
    <property type="project" value="TreeGrafter"/>
</dbReference>
<dbReference type="FunFam" id="1.10.238.10:FF:000179">
    <property type="entry name" value="EF-hand calcium-binding domain-containing protein 6"/>
    <property type="match status" value="1"/>
</dbReference>
<dbReference type="Pfam" id="PF08976">
    <property type="entry name" value="EF-hand_11"/>
    <property type="match status" value="2"/>
</dbReference>
<dbReference type="PROSITE" id="PS50222">
    <property type="entry name" value="EF_HAND_2"/>
    <property type="match status" value="9"/>
</dbReference>
<dbReference type="PROSITE" id="PS00018">
    <property type="entry name" value="EF_HAND_1"/>
    <property type="match status" value="3"/>
</dbReference>
<feature type="region of interest" description="Disordered" evidence="5">
    <location>
        <begin position="1178"/>
        <end position="1241"/>
    </location>
</feature>
<dbReference type="InterPro" id="IPR018247">
    <property type="entry name" value="EF_Hand_1_Ca_BS"/>
</dbReference>
<name>A0AAV6GIU4_9TELE</name>
<feature type="domain" description="EF-hand" evidence="6">
    <location>
        <begin position="175"/>
        <end position="210"/>
    </location>
</feature>
<dbReference type="SUPFAM" id="SSF47473">
    <property type="entry name" value="EF-hand"/>
    <property type="match status" value="6"/>
</dbReference>
<dbReference type="Proteomes" id="UP000823561">
    <property type="component" value="Chromosome 11"/>
</dbReference>
<evidence type="ECO:0000256" key="5">
    <source>
        <dbReference type="SAM" id="MobiDB-lite"/>
    </source>
</evidence>
<gene>
    <name evidence="7" type="ORF">AALO_G00152610</name>
</gene>
<comment type="caution">
    <text evidence="7">The sequence shown here is derived from an EMBL/GenBank/DDBJ whole genome shotgun (WGS) entry which is preliminary data.</text>
</comment>
<feature type="domain" description="EF-hand" evidence="6">
    <location>
        <begin position="1366"/>
        <end position="1401"/>
    </location>
</feature>
<feature type="domain" description="EF-hand" evidence="6">
    <location>
        <begin position="399"/>
        <end position="434"/>
    </location>
</feature>
<evidence type="ECO:0000256" key="4">
    <source>
        <dbReference type="ARBA" id="ARBA00022837"/>
    </source>
</evidence>
<feature type="domain" description="EF-hand" evidence="6">
    <location>
        <begin position="301"/>
        <end position="336"/>
    </location>
</feature>
<dbReference type="Pfam" id="PF13202">
    <property type="entry name" value="EF-hand_5"/>
    <property type="match status" value="2"/>
</dbReference>
<keyword evidence="3" id="KW-0677">Repeat</keyword>
<feature type="domain" description="EF-hand" evidence="6">
    <location>
        <begin position="526"/>
        <end position="561"/>
    </location>
</feature>
<dbReference type="InterPro" id="IPR002048">
    <property type="entry name" value="EF_hand_dom"/>
</dbReference>
<dbReference type="Pfam" id="PF13833">
    <property type="entry name" value="EF-hand_8"/>
    <property type="match status" value="1"/>
</dbReference>
<evidence type="ECO:0000256" key="2">
    <source>
        <dbReference type="ARBA" id="ARBA00022723"/>
    </source>
</evidence>
<dbReference type="FunFam" id="1.10.238.10:FF:000121">
    <property type="entry name" value="EF-hand calcium-binding domain-containing protein 6"/>
    <property type="match status" value="2"/>
</dbReference>
<dbReference type="SMART" id="SM00054">
    <property type="entry name" value="EFh"/>
    <property type="match status" value="13"/>
</dbReference>
<dbReference type="PANTHER" id="PTHR20875">
    <property type="entry name" value="EF-HAND CALCIUM-BINDING DOMAIN-CONTAINING PROTEIN 6-RELATED"/>
    <property type="match status" value="1"/>
</dbReference>
<reference evidence="7" key="1">
    <citation type="submission" date="2020-10" db="EMBL/GenBank/DDBJ databases">
        <title>Chromosome-scale genome assembly of the Allis shad, Alosa alosa.</title>
        <authorList>
            <person name="Margot Z."/>
            <person name="Christophe K."/>
            <person name="Cabau C."/>
            <person name="Louis A."/>
            <person name="Berthelot C."/>
            <person name="Parey E."/>
            <person name="Roest Crollius H."/>
            <person name="Montfort J."/>
            <person name="Robinson-Rechavi M."/>
            <person name="Bucao C."/>
            <person name="Bouchez O."/>
            <person name="Gislard M."/>
            <person name="Lluch J."/>
            <person name="Milhes M."/>
            <person name="Lampietro C."/>
            <person name="Lopez Roques C."/>
            <person name="Donnadieu C."/>
            <person name="Braasch I."/>
            <person name="Desvignes T."/>
            <person name="Postlethwait J."/>
            <person name="Bobe J."/>
            <person name="Guiguen Y."/>
        </authorList>
    </citation>
    <scope>NUCLEOTIDE SEQUENCE</scope>
    <source>
        <strain evidence="7">M-15738</strain>
        <tissue evidence="7">Blood</tissue>
    </source>
</reference>
<dbReference type="GO" id="GO:0005509">
    <property type="term" value="F:calcium ion binding"/>
    <property type="evidence" value="ECO:0007669"/>
    <property type="project" value="InterPro"/>
</dbReference>
<feature type="domain" description="EF-hand" evidence="6">
    <location>
        <begin position="745"/>
        <end position="780"/>
    </location>
</feature>
<feature type="domain" description="EF-hand" evidence="6">
    <location>
        <begin position="898"/>
        <end position="933"/>
    </location>
</feature>
<evidence type="ECO:0000313" key="7">
    <source>
        <dbReference type="EMBL" id="KAG5273552.1"/>
    </source>
</evidence>
<keyword evidence="2" id="KW-0479">Metal-binding</keyword>
<feature type="domain" description="EF-hand" evidence="6">
    <location>
        <begin position="999"/>
        <end position="1034"/>
    </location>
</feature>
<sequence>MYVGTLNADLSELRPISRGMLMAPRIRSSQCCLSQSRDSRASDLRSDSATSVQSVADEDLTLTDIERMFVQKVEDKKEDLKAAFQAFDTEGNYTITKGEFRRVIEHFLITLTQAQFEVLLTKVPKRANGSVAYMEFLRKYCKISSAKQRIPNICENQQNQTLGELQCNLKDKIGSNLKNVTRAFRLFDFNLDGQIQQHEFRRVLEAYCFPLSDQDFQRLWSHYRTSNTETVFYKEFLERLGIDCENYHKKTPECVQQALNWDICDQMRRTNRSIKMAWADTDRNGDNFDEIQTKFLKKMSMNYNLVQKALHAFDITGSGLISPEDLKSVLSSFIFPMNERIFSGLLNRLGVKATEPISWSQFLALFQDRQQPLSERKWTAPIMPGVEGILPKLQHQVQQVHTLLKRGFQIFDENKTGVLPWGELRRVVEGLTFRLTDEQFKGLVDLLDPECSGVINYGQFIELCQNHTKSRPMTAVQRQAVFGLQEMHKQRNYLRGRSLTDQSPVSSVSIHTWNTVETILRDRLSEQLDAVLNLLDQLDHTQNGTVNSVELKRVVQQYGLPVSDSHFEKLCVNFKDSGGINYKRFLKGLGIQNISAEDRSTHGSLSLFQRTGSAYHAHLKKLKGQALQDVVLKKLKNGLDGRGVSLQDCLKMSGGGPKATLTLADFSKILDDCRIMLDKPQFQTLTQALGFHNGQISHFDLVGKFEKSTAKERNHKIERENLEGMPSSLISAEECLQQLKKKIKDFHGDALSAFRVMDKNRDGLVSWRDFRPLFDSLQFVIKEKEYQRLLDLMGFQNGATLNYAEFFDIVHRNSKEEAAILSIKKSGSGEPCDSVGHPSRPDWLLDLACEQVHAHLVADIRHRWHEISKDLCHFNEDGEAIIHKIGLRRHLFKYSLPITPRDFEKLWMRYDKGGKGYLTQTEFFEMLHIVPEGQDHLLEPPITEGELDTQLEQHVDREASPPCRDVISQDLRHSVQSPQSVEDLSPDRAVQRIREVVTAAPDHLHKAFSAFDKTGRGVVSPLEFRRVLDHFCFRLSDRQFNHLLMKLKVREEGNSMVNWRQFLETFQFNREETAEEWLEKLEKVHFPSQARPLSINEILERVKDVVSTRLYVITKEMVALDYAHINTISKQDFKQICDRHVMRLTSEQFENLWNILPVNAYGNLDFHEFLTKFSGKERDDHVPQEGQGSTSPAPLSPDSKASILKRPKTASCSIRSNKATEVPKQHKRPHSAGAKTASSLNGETVNRRVRCQIHSCWKIIQRRCREVDPDRRGEIETGTFLGIMEDLRIQMTPLEFEQLMAKYDLKSNGCIRYSDFLRHFVLPHRPLATSLLSRNKLQLPKMPLNSGPLTTQCAEAMLRIYGPVKQFWRSIRQSFVSFDKDRSRKISLQDFRKVLRHYSVNLTEEEFFHVTSFFDKDMSGKISYNEFLSTFLG</sequence>
<feature type="domain" description="EF-hand" evidence="6">
    <location>
        <begin position="75"/>
        <end position="110"/>
    </location>
</feature>
<dbReference type="Pfam" id="PF13499">
    <property type="entry name" value="EF-hand_7"/>
    <property type="match status" value="2"/>
</dbReference>
<dbReference type="InterPro" id="IPR052603">
    <property type="entry name" value="EFCB6"/>
</dbReference>
<evidence type="ECO:0000259" key="6">
    <source>
        <dbReference type="PROSITE" id="PS50222"/>
    </source>
</evidence>
<dbReference type="PANTHER" id="PTHR20875:SF2">
    <property type="entry name" value="EF-HAND CALCIUM-BINDING DOMAIN-CONTAINING PROTEIN 6"/>
    <property type="match status" value="1"/>
</dbReference>
<dbReference type="CDD" id="cd00051">
    <property type="entry name" value="EFh"/>
    <property type="match status" value="2"/>
</dbReference>
<dbReference type="InterPro" id="IPR015070">
    <property type="entry name" value="EF_hand_DJBP"/>
</dbReference>